<dbReference type="GO" id="GO:0071949">
    <property type="term" value="F:FAD binding"/>
    <property type="evidence" value="ECO:0007669"/>
    <property type="project" value="InterPro"/>
</dbReference>
<feature type="compositionally biased region" description="Low complexity" evidence="13">
    <location>
        <begin position="602"/>
        <end position="612"/>
    </location>
</feature>
<protein>
    <recommendedName>
        <fullName evidence="12">D-2-hydroxyglutarate dehydrogenase</fullName>
        <ecNumber evidence="9">1.1.99.39</ecNumber>
    </recommendedName>
</protein>
<evidence type="ECO:0000259" key="14">
    <source>
        <dbReference type="PROSITE" id="PS51379"/>
    </source>
</evidence>
<dbReference type="InterPro" id="IPR016166">
    <property type="entry name" value="FAD-bd_PCMH"/>
</dbReference>
<comment type="caution">
    <text evidence="16">The sequence shown here is derived from an EMBL/GenBank/DDBJ whole genome shotgun (WGS) entry which is preliminary data.</text>
</comment>
<dbReference type="GO" id="GO:0046872">
    <property type="term" value="F:metal ion binding"/>
    <property type="evidence" value="ECO:0007669"/>
    <property type="project" value="UniProtKB-KW"/>
</dbReference>
<dbReference type="InterPro" id="IPR036318">
    <property type="entry name" value="FAD-bd_PCMH-like_sf"/>
</dbReference>
<dbReference type="InterPro" id="IPR004113">
    <property type="entry name" value="FAD-bd_oxidored_4_C"/>
</dbReference>
<sequence>MIARLDTADSSILPELGTDYLRFLEALKSAGFEGEIAPDYADRTVLATDNSIYQRLPQAVLYPRHGEDLQRIAHLAGQVEHRRVVLAPRGGGTGTNGQSLTDGLVVDVSRHMNRILDIDVENRRVRVQAGVVKDQLNAALKPHGLFFAPELSTSNRATIGGMIATDASGQGSCEYGKTRDHVLELDSLLLGGERLVSRPVSDGELESLCARDDATGRAYRTAREIIDTQAERIRDTFPPLNRCLTGYDLAHLRDDQGRLDMNSLLCGAEGSLAFTSEAVLKVLPIPAHSTLVNVRYAGFMDALRDAKALMGSSPGQPQALDASPTSIETVDDTVLLLAMEDFIWDSVAEFFPSGETPVRGINLVEFNDDDPERLNERVAAFCRHLEEDAGVERLGYTLASGRDAIKRVYGMRKRAVGLLGNAKGEKRPIPFVEDTAVPPEHLADFIGEFRAALDARGLQYGMFGHVDAGVLHVRPAIDMKDPEQERLIREVSDEVAELTHKYHGLLWGEHGKGVRSEYAPTFFGALYPSLQRVKAAFDPHNQLNPGKIATPGGDIPDQPFSRGGASGAGRSEGHLPGMANVAPREGVTAPSRRPGPDTAGTESIAASEASEAQPVKLLDPGLLAIDGVPTRGQHDRTIDEGAWQAHAATVYCNGNGACYNYDPDDAMCPSWKATRDRRHSPKGRASLIREWLRLQGGAGVDLVEESRRKKAEGAWGFVRDLPQRTFNTLRRSREDDFSHEVYDAMAGCLACKSCAGQCPVKVNVPDSRSRFLEVYHGRYLRPLRDYLIGGLEFMVPTLSRVAPLYNTALGNRLVDRLLAGSIGMVDSPRLSRANLKRQLAAWGVAEATPTSLGLLTEAQRARSVVLVQDAFTSYFEARLVMDVVELLSRLDIKVFVAPFAPNGKPLNVQGFLGAFERTAEKQASRLKTLAEFGVPLVGIDPAMTLTYRQEYVQALGPDAVPEVLMLQEWLVTLAPRLAPVRRDDDTPAAYKLLAHCTEKTTAPGSPGAWQQVFAAFGLALEPVSTGCCGMSGTYGHEARNLDTSKTIYSQSWQKVVEDDANAGRLLATGYSCRSQVRRLSDQALPHPLQALLGELRRRLTPR</sequence>
<comment type="similarity">
    <text evidence="11">In the N-terminal section; belongs to the FAD-binding oxidoreductase/transferase type 4 family.</text>
</comment>
<dbReference type="SUPFAM" id="SSF55103">
    <property type="entry name" value="FAD-linked oxidases, C-terminal domain"/>
    <property type="match status" value="1"/>
</dbReference>
<keyword evidence="2" id="KW-0004">4Fe-4S</keyword>
<dbReference type="EC" id="1.1.99.39" evidence="9"/>
<dbReference type="InterPro" id="IPR016169">
    <property type="entry name" value="FAD-bd_PCMH_sub2"/>
</dbReference>
<dbReference type="AlphaFoldDB" id="A0A5D9CWR5"/>
<dbReference type="PROSITE" id="PS51387">
    <property type="entry name" value="FAD_PCMH"/>
    <property type="match status" value="1"/>
</dbReference>
<dbReference type="Gene3D" id="3.30.70.2740">
    <property type="match status" value="1"/>
</dbReference>
<evidence type="ECO:0000313" key="17">
    <source>
        <dbReference type="Proteomes" id="UP000324260"/>
    </source>
</evidence>
<keyword evidence="4" id="KW-0479">Metal-binding</keyword>
<keyword evidence="3" id="KW-0285">Flavoprotein</keyword>
<feature type="domain" description="4Fe-4S ferredoxin-type" evidence="14">
    <location>
        <begin position="738"/>
        <end position="768"/>
    </location>
</feature>
<dbReference type="SUPFAM" id="SSF46548">
    <property type="entry name" value="alpha-helical ferredoxin"/>
    <property type="match status" value="1"/>
</dbReference>
<evidence type="ECO:0000256" key="12">
    <source>
        <dbReference type="ARBA" id="ARBA00067680"/>
    </source>
</evidence>
<accession>A0A5D9CWR5</accession>
<dbReference type="EMBL" id="VTPU01000013">
    <property type="protein sequence ID" value="TZG35470.1"/>
    <property type="molecule type" value="Genomic_DNA"/>
</dbReference>
<dbReference type="GO" id="GO:0051539">
    <property type="term" value="F:4 iron, 4 sulfur cluster binding"/>
    <property type="evidence" value="ECO:0007669"/>
    <property type="project" value="UniProtKB-KW"/>
</dbReference>
<evidence type="ECO:0000256" key="1">
    <source>
        <dbReference type="ARBA" id="ARBA00001974"/>
    </source>
</evidence>
<keyword evidence="17" id="KW-1185">Reference proteome</keyword>
<evidence type="ECO:0000256" key="13">
    <source>
        <dbReference type="SAM" id="MobiDB-lite"/>
    </source>
</evidence>
<dbReference type="GO" id="GO:0051990">
    <property type="term" value="F:(R)-2-hydroxyglutarate dehydrogenase activity"/>
    <property type="evidence" value="ECO:0007669"/>
    <property type="project" value="UniProtKB-EC"/>
</dbReference>
<gene>
    <name evidence="16" type="ORF">FZZ93_13155</name>
</gene>
<dbReference type="Proteomes" id="UP000324260">
    <property type="component" value="Unassembled WGS sequence"/>
</dbReference>
<evidence type="ECO:0000256" key="2">
    <source>
        <dbReference type="ARBA" id="ARBA00022485"/>
    </source>
</evidence>
<proteinExistence type="inferred from homology"/>
<dbReference type="GO" id="GO:0008720">
    <property type="term" value="F:D-lactate dehydrogenase (NAD+) activity"/>
    <property type="evidence" value="ECO:0007669"/>
    <property type="project" value="TreeGrafter"/>
</dbReference>
<evidence type="ECO:0000256" key="3">
    <source>
        <dbReference type="ARBA" id="ARBA00022630"/>
    </source>
</evidence>
<comment type="cofactor">
    <cofactor evidence="1">
        <name>FAD</name>
        <dbReference type="ChEBI" id="CHEBI:57692"/>
    </cofactor>
</comment>
<dbReference type="PANTHER" id="PTHR11748:SF119">
    <property type="entry name" value="D-2-HYDROXYGLUTARATE DEHYDROGENASE"/>
    <property type="match status" value="1"/>
</dbReference>
<keyword evidence="7" id="KW-0408">Iron</keyword>
<evidence type="ECO:0000259" key="15">
    <source>
        <dbReference type="PROSITE" id="PS51387"/>
    </source>
</evidence>
<dbReference type="InterPro" id="IPR017900">
    <property type="entry name" value="4Fe4S_Fe_S_CS"/>
</dbReference>
<evidence type="ECO:0000256" key="9">
    <source>
        <dbReference type="ARBA" id="ARBA00039003"/>
    </source>
</evidence>
<keyword evidence="5" id="KW-0274">FAD</keyword>
<dbReference type="SUPFAM" id="SSF56176">
    <property type="entry name" value="FAD-binding/transporter-associated domain-like"/>
    <property type="match status" value="1"/>
</dbReference>
<keyword evidence="8" id="KW-0411">Iron-sulfur</keyword>
<dbReference type="Gene3D" id="3.30.465.10">
    <property type="match status" value="1"/>
</dbReference>
<dbReference type="PANTHER" id="PTHR11748">
    <property type="entry name" value="D-LACTATE DEHYDROGENASE"/>
    <property type="match status" value="1"/>
</dbReference>
<evidence type="ECO:0000256" key="5">
    <source>
        <dbReference type="ARBA" id="ARBA00022827"/>
    </source>
</evidence>
<dbReference type="InterPro" id="IPR017896">
    <property type="entry name" value="4Fe4S_Fe-S-bd"/>
</dbReference>
<dbReference type="PROSITE" id="PS51379">
    <property type="entry name" value="4FE4S_FER_2"/>
    <property type="match status" value="1"/>
</dbReference>
<dbReference type="OrthoDB" id="9811557at2"/>
<reference evidence="16 17" key="1">
    <citation type="submission" date="2019-08" db="EMBL/GenBank/DDBJ databases">
        <title>Draft Genome Sequence of Halomonas eurihalina Isolated from Preserved Hide-surface.</title>
        <authorList>
            <person name="Hussain S.A."/>
            <person name="Xu A."/>
            <person name="Sarker M."/>
            <person name="Sommers C."/>
        </authorList>
    </citation>
    <scope>NUCLEOTIDE SEQUENCE [LARGE SCALE GENOMIC DNA]</scope>
    <source>
        <strain evidence="16 17">MS1</strain>
    </source>
</reference>
<evidence type="ECO:0000256" key="4">
    <source>
        <dbReference type="ARBA" id="ARBA00022723"/>
    </source>
</evidence>
<keyword evidence="6" id="KW-0560">Oxidoreductase</keyword>
<dbReference type="GO" id="GO:1903457">
    <property type="term" value="P:lactate catabolic process"/>
    <property type="evidence" value="ECO:0007669"/>
    <property type="project" value="TreeGrafter"/>
</dbReference>
<name>A0A5D9CWR5_HALER</name>
<dbReference type="InterPro" id="IPR006094">
    <property type="entry name" value="Oxid_FAD_bind_N"/>
</dbReference>
<dbReference type="Pfam" id="PF01565">
    <property type="entry name" value="FAD_binding_4"/>
    <property type="match status" value="1"/>
</dbReference>
<dbReference type="InterPro" id="IPR016164">
    <property type="entry name" value="FAD-linked_Oxase-like_C"/>
</dbReference>
<evidence type="ECO:0000313" key="16">
    <source>
        <dbReference type="EMBL" id="TZG35470.1"/>
    </source>
</evidence>
<dbReference type="PROSITE" id="PS00198">
    <property type="entry name" value="4FE4S_FER_1"/>
    <property type="match status" value="1"/>
</dbReference>
<evidence type="ECO:0000256" key="11">
    <source>
        <dbReference type="ARBA" id="ARBA00060924"/>
    </source>
</evidence>
<evidence type="ECO:0000256" key="6">
    <source>
        <dbReference type="ARBA" id="ARBA00023002"/>
    </source>
</evidence>
<dbReference type="FunFam" id="3.30.70.2740:FF:000003">
    <property type="entry name" value="Oxidoreductase, FAD-binding, putative"/>
    <property type="match status" value="1"/>
</dbReference>
<organism evidence="16 17">
    <name type="scientific">Halomonas eurihalina</name>
    <dbReference type="NCBI Taxonomy" id="42566"/>
    <lineage>
        <taxon>Bacteria</taxon>
        <taxon>Pseudomonadati</taxon>
        <taxon>Pseudomonadota</taxon>
        <taxon>Gammaproteobacteria</taxon>
        <taxon>Oceanospirillales</taxon>
        <taxon>Halomonadaceae</taxon>
        <taxon>Halomonas</taxon>
    </lineage>
</organism>
<feature type="region of interest" description="Disordered" evidence="13">
    <location>
        <begin position="541"/>
        <end position="612"/>
    </location>
</feature>
<evidence type="ECO:0000256" key="7">
    <source>
        <dbReference type="ARBA" id="ARBA00023004"/>
    </source>
</evidence>
<dbReference type="GO" id="GO:0004458">
    <property type="term" value="F:D-lactate dehydrogenase (cytochrome) activity"/>
    <property type="evidence" value="ECO:0007669"/>
    <property type="project" value="TreeGrafter"/>
</dbReference>
<evidence type="ECO:0000256" key="8">
    <source>
        <dbReference type="ARBA" id="ARBA00023014"/>
    </source>
</evidence>
<evidence type="ECO:0000256" key="10">
    <source>
        <dbReference type="ARBA" id="ARBA00051291"/>
    </source>
</evidence>
<comment type="catalytic activity">
    <reaction evidence="10">
        <text>(R)-2-hydroxyglutarate + A = 2-oxoglutarate + AH2</text>
        <dbReference type="Rhea" id="RHEA:38295"/>
        <dbReference type="ChEBI" id="CHEBI:13193"/>
        <dbReference type="ChEBI" id="CHEBI:15801"/>
        <dbReference type="ChEBI" id="CHEBI:16810"/>
        <dbReference type="ChEBI" id="CHEBI:17499"/>
        <dbReference type="EC" id="1.1.99.39"/>
    </reaction>
    <physiologicalReaction direction="left-to-right" evidence="10">
        <dbReference type="Rhea" id="RHEA:38296"/>
    </physiologicalReaction>
</comment>
<dbReference type="RefSeq" id="WP_149322778.1">
    <property type="nucleotide sequence ID" value="NZ_JARWAH010000011.1"/>
</dbReference>
<dbReference type="Pfam" id="PF02913">
    <property type="entry name" value="FAD-oxidase_C"/>
    <property type="match status" value="1"/>
</dbReference>
<feature type="domain" description="FAD-binding PCMH-type" evidence="15">
    <location>
        <begin position="53"/>
        <end position="285"/>
    </location>
</feature>